<dbReference type="InterPro" id="IPR011009">
    <property type="entry name" value="Kinase-like_dom_sf"/>
</dbReference>
<sequence>MAEWLGLGSDHHAFALDRARVLRLPRWPGGGEALRREARLLAWLTSWLGCAALPEVLHLGTASPLVPEGFSVARRVPGRSGLGVAVTDPVALGGELGRWLADLHALNPHESGLTVDLDPSGHDWRDAALDDLEAAAEVGVLPGADAWAARVRDIPDLRKVMPVPIHGDFAAEHVSLDGQGRLSGVLDWSDAALGDPARDLAGLIHWGDAALLAAARVAYPAAGQSCGAVWERAAWYALCRALGDLAFGLTGGVAGGQEAYLRAGRRALDGLRAWWTNAPMAP</sequence>
<proteinExistence type="predicted"/>
<dbReference type="Gene3D" id="3.30.200.20">
    <property type="entry name" value="Phosphorylase Kinase, domain 1"/>
    <property type="match status" value="1"/>
</dbReference>
<evidence type="ECO:0000313" key="2">
    <source>
        <dbReference type="EMBL" id="WDA58761.1"/>
    </source>
</evidence>
<keyword evidence="3" id="KW-1185">Reference proteome</keyword>
<dbReference type="PANTHER" id="PTHR21310">
    <property type="entry name" value="AMINOGLYCOSIDE PHOSPHOTRANSFERASE-RELATED-RELATED"/>
    <property type="match status" value="1"/>
</dbReference>
<organism evidence="2 3">
    <name type="scientific">Deinococcus aquaticus</name>
    <dbReference type="NCBI Taxonomy" id="328692"/>
    <lineage>
        <taxon>Bacteria</taxon>
        <taxon>Thermotogati</taxon>
        <taxon>Deinococcota</taxon>
        <taxon>Deinococci</taxon>
        <taxon>Deinococcales</taxon>
        <taxon>Deinococcaceae</taxon>
        <taxon>Deinococcus</taxon>
    </lineage>
</organism>
<feature type="domain" description="Aminoglycoside phosphotransferase" evidence="1">
    <location>
        <begin position="18"/>
        <end position="236"/>
    </location>
</feature>
<dbReference type="InterPro" id="IPR002575">
    <property type="entry name" value="Aminoglycoside_PTrfase"/>
</dbReference>
<reference evidence="2 3" key="1">
    <citation type="submission" date="2022-12" db="EMBL/GenBank/DDBJ databases">
        <title>Genome Sequence of Deinococcus aquaticus Type Strain PB314.</title>
        <authorList>
            <person name="Albert C."/>
            <person name="Hill J."/>
            <person name="Boren L."/>
            <person name="Scholz-Ng S."/>
            <person name="Fatema N."/>
            <person name="Grosso R."/>
            <person name="Soboslay E."/>
            <person name="Tuohy J."/>
        </authorList>
    </citation>
    <scope>NUCLEOTIDE SEQUENCE [LARGE SCALE GENOMIC DNA]</scope>
    <source>
        <strain evidence="2 3">PB-314</strain>
    </source>
</reference>
<gene>
    <name evidence="2" type="ORF">M8445_00640</name>
</gene>
<dbReference type="RefSeq" id="WP_273988958.1">
    <property type="nucleotide sequence ID" value="NZ_BAABQT010000001.1"/>
</dbReference>
<dbReference type="InterPro" id="IPR051678">
    <property type="entry name" value="AGP_Transferase"/>
</dbReference>
<dbReference type="Pfam" id="PF01636">
    <property type="entry name" value="APH"/>
    <property type="match status" value="1"/>
</dbReference>
<dbReference type="SUPFAM" id="SSF56112">
    <property type="entry name" value="Protein kinase-like (PK-like)"/>
    <property type="match status" value="1"/>
</dbReference>
<evidence type="ECO:0000313" key="3">
    <source>
        <dbReference type="Proteomes" id="UP001217044"/>
    </source>
</evidence>
<dbReference type="EMBL" id="CP115165">
    <property type="protein sequence ID" value="WDA58761.1"/>
    <property type="molecule type" value="Genomic_DNA"/>
</dbReference>
<protein>
    <submittedName>
        <fullName evidence="2">Phosphotransferase</fullName>
    </submittedName>
</protein>
<evidence type="ECO:0000259" key="1">
    <source>
        <dbReference type="Pfam" id="PF01636"/>
    </source>
</evidence>
<name>A0ABY7V1Q9_9DEIO</name>
<dbReference type="Proteomes" id="UP001217044">
    <property type="component" value="Chromosome"/>
</dbReference>
<accession>A0ABY7V1Q9</accession>
<dbReference type="Gene3D" id="3.90.1200.10">
    <property type="match status" value="1"/>
</dbReference>